<evidence type="ECO:0000313" key="2">
    <source>
        <dbReference type="EMBL" id="TXD31946.1"/>
    </source>
</evidence>
<name>A0A5C6WVW2_9DELT</name>
<protein>
    <submittedName>
        <fullName evidence="2">Uncharacterized protein</fullName>
    </submittedName>
</protein>
<gene>
    <name evidence="2" type="ORF">FRC96_19595</name>
</gene>
<organism evidence="2 3">
    <name type="scientific">Lujinxingia vulgaris</name>
    <dbReference type="NCBI Taxonomy" id="2600176"/>
    <lineage>
        <taxon>Bacteria</taxon>
        <taxon>Deltaproteobacteria</taxon>
        <taxon>Bradymonadales</taxon>
        <taxon>Lujinxingiaceae</taxon>
        <taxon>Lujinxingia</taxon>
    </lineage>
</organism>
<evidence type="ECO:0000313" key="3">
    <source>
        <dbReference type="Proteomes" id="UP000321046"/>
    </source>
</evidence>
<dbReference type="AlphaFoldDB" id="A0A5C6WVW2"/>
<keyword evidence="1" id="KW-0812">Transmembrane</keyword>
<sequence length="405" mass="45113">MDTRTILQIVLGVVVALILVVGGLMVVALTGDAETVIVEQAVAEQREVKERKNPWADQGGAAIALVQRSRVNVVEEGDDEVAGTVGELMASDAFIRDKLKISGAEPVGWQAQWWGETKFGPSFFLVRYAFQDANISIGPAWLVDLKTQKVVPKNVLAQVATDPSKGQDSKYYDKAAQVVSAMTNHRFPAGINLGGALLLYFEQREGSVEGDTVLGWTIDHDRDNLFRAYFQWTEGGEPTYAEFEFDFDKRALRAVNLQAAQIMRVGEEFEPTDRVSIMPGTYDPKQRVAANRWLGPARSQCRQPRHRDGCKALATLLDQSDLIETLEWLLTAQADTAEAFETCKEERNCRWMPEALGEGVYRIKYVYNLDGTEQTIAWDVNLRKEEVDAAGRISQLAQRAVNPRG</sequence>
<proteinExistence type="predicted"/>
<dbReference type="RefSeq" id="WP_146977073.1">
    <property type="nucleotide sequence ID" value="NZ_VOSL01000143.1"/>
</dbReference>
<accession>A0A5C6WVW2</accession>
<comment type="caution">
    <text evidence="2">The sequence shown here is derived from an EMBL/GenBank/DDBJ whole genome shotgun (WGS) entry which is preliminary data.</text>
</comment>
<keyword evidence="1" id="KW-1133">Transmembrane helix</keyword>
<feature type="transmembrane region" description="Helical" evidence="1">
    <location>
        <begin position="6"/>
        <end position="29"/>
    </location>
</feature>
<dbReference type="EMBL" id="VOSL01000143">
    <property type="protein sequence ID" value="TXD31946.1"/>
    <property type="molecule type" value="Genomic_DNA"/>
</dbReference>
<evidence type="ECO:0000256" key="1">
    <source>
        <dbReference type="SAM" id="Phobius"/>
    </source>
</evidence>
<reference evidence="2 3" key="1">
    <citation type="submission" date="2019-08" db="EMBL/GenBank/DDBJ databases">
        <title>Bradymonadales sp. TMQ2.</title>
        <authorList>
            <person name="Liang Q."/>
        </authorList>
    </citation>
    <scope>NUCLEOTIDE SEQUENCE [LARGE SCALE GENOMIC DNA]</scope>
    <source>
        <strain evidence="2 3">TMQ2</strain>
    </source>
</reference>
<dbReference type="Proteomes" id="UP000321046">
    <property type="component" value="Unassembled WGS sequence"/>
</dbReference>
<keyword evidence="1" id="KW-0472">Membrane</keyword>
<dbReference type="OrthoDB" id="5486251at2"/>